<gene>
    <name evidence="2" type="ORF">VP01_886g3</name>
</gene>
<evidence type="ECO:0000256" key="1">
    <source>
        <dbReference type="SAM" id="MobiDB-lite"/>
    </source>
</evidence>
<dbReference type="PRINTS" id="PR01217">
    <property type="entry name" value="PRICHEXTENSN"/>
</dbReference>
<proteinExistence type="predicted"/>
<comment type="caution">
    <text evidence="2">The sequence shown here is derived from an EMBL/GenBank/DDBJ whole genome shotgun (WGS) entry which is preliminary data.</text>
</comment>
<evidence type="ECO:0000313" key="3">
    <source>
        <dbReference type="Proteomes" id="UP000037035"/>
    </source>
</evidence>
<protein>
    <submittedName>
        <fullName evidence="2">Uncharacterized protein</fullName>
    </submittedName>
</protein>
<accession>A0A0L6U884</accession>
<evidence type="ECO:0000313" key="2">
    <source>
        <dbReference type="EMBL" id="KNZ44753.1"/>
    </source>
</evidence>
<dbReference type="EMBL" id="LAVV01014459">
    <property type="protein sequence ID" value="KNZ44753.1"/>
    <property type="molecule type" value="Genomic_DNA"/>
</dbReference>
<feature type="compositionally biased region" description="Pro residues" evidence="1">
    <location>
        <begin position="230"/>
        <end position="239"/>
    </location>
</feature>
<name>A0A0L6U884_9BASI</name>
<feature type="region of interest" description="Disordered" evidence="1">
    <location>
        <begin position="181"/>
        <end position="397"/>
    </location>
</feature>
<dbReference type="Proteomes" id="UP000037035">
    <property type="component" value="Unassembled WGS sequence"/>
</dbReference>
<feature type="compositionally biased region" description="Pro residues" evidence="1">
    <location>
        <begin position="266"/>
        <end position="277"/>
    </location>
</feature>
<dbReference type="STRING" id="27349.A0A0L6U884"/>
<dbReference type="AlphaFoldDB" id="A0A0L6U884"/>
<organism evidence="2 3">
    <name type="scientific">Puccinia sorghi</name>
    <dbReference type="NCBI Taxonomy" id="27349"/>
    <lineage>
        <taxon>Eukaryota</taxon>
        <taxon>Fungi</taxon>
        <taxon>Dikarya</taxon>
        <taxon>Basidiomycota</taxon>
        <taxon>Pucciniomycotina</taxon>
        <taxon>Pucciniomycetes</taxon>
        <taxon>Pucciniales</taxon>
        <taxon>Pucciniaceae</taxon>
        <taxon>Puccinia</taxon>
    </lineage>
</organism>
<dbReference type="OrthoDB" id="2517812at2759"/>
<keyword evidence="3" id="KW-1185">Reference proteome</keyword>
<feature type="compositionally biased region" description="Pro residues" evidence="1">
    <location>
        <begin position="247"/>
        <end position="257"/>
    </location>
</feature>
<feature type="compositionally biased region" description="Basic and acidic residues" evidence="1">
    <location>
        <begin position="320"/>
        <end position="375"/>
    </location>
</feature>
<sequence length="397" mass="44434">MLRFLRLYASVQDVEKRLSESVCEPIFVTRCKDMLYSTNQNKGVTFVWNCWNGRLIANNALLFLVRSLGCTVVSGVHTRTAVWGVEGLKGIVGMTSCSSLRVFKESSSGRHSSSPGNFLPPSVSVLANESISNHPELSQLTQTAFFASFLTITITMLKLGYVFLACVLVLEAYGLHLGSSPLSPRNIVSPPTDYHDGSYYSPKPAEPKDPYVSKTPPPKAPENPEYGTVKPPPSPPPTYDHPKYSYPKPPSPPPAKPELPKYNNPPKTPPAPPAPKPELPKYGVPKYEPPQKPENPKYSPPKYEPPHKPENPKYNPPKYEPPHKSEDPKYEPPHKSEDPKYEPPHKSKDPKYEPPHKSEDPKYEPPHKSEDPKYEHPHKKEQKPDLYTPPQGGDYGH</sequence>
<dbReference type="VEuPathDB" id="FungiDB:VP01_886g3"/>
<reference evidence="2 3" key="1">
    <citation type="submission" date="2015-08" db="EMBL/GenBank/DDBJ databases">
        <title>Next Generation Sequencing and Analysis of the Genome of Puccinia sorghi L Schw, the Causal Agent of Maize Common Rust.</title>
        <authorList>
            <person name="Rochi L."/>
            <person name="Burguener G."/>
            <person name="Darino M."/>
            <person name="Turjanski A."/>
            <person name="Kreff E."/>
            <person name="Dieguez M.J."/>
            <person name="Sacco F."/>
        </authorList>
    </citation>
    <scope>NUCLEOTIDE SEQUENCE [LARGE SCALE GENOMIC DNA]</scope>
    <source>
        <strain evidence="2 3">RO10H11247</strain>
    </source>
</reference>